<comment type="caution">
    <text evidence="3">The sequence shown here is derived from an EMBL/GenBank/DDBJ whole genome shotgun (WGS) entry which is preliminary data.</text>
</comment>
<sequence>MKTPIEINKIKAVILYILQESGGTLDLITLFKKMYFSQKLYLARYGRIIFNDSFRAKRRGPVPSFTYHSFKCIFNNIENISEDVKNFDSSFKLYVTDGIKYVEADDVPNMKEIARMEQKTIQEILSQTKHLTPDELSERSHDSAWESANKRAKNDPTDDYISIVNMAKAGGATHNVINYIHQSQQMEAFCAG</sequence>
<name>A0A9X2STF6_9BACE</name>
<accession>A0A9X2STF6</accession>
<dbReference type="AlphaFoldDB" id="A0A9X2STF6"/>
<dbReference type="Pfam" id="PF13274">
    <property type="entry name" value="SocA_Panacea"/>
    <property type="match status" value="1"/>
</dbReference>
<dbReference type="EMBL" id="JAMZED010000023">
    <property type="protein sequence ID" value="MCR6505125.1"/>
    <property type="molecule type" value="Genomic_DNA"/>
</dbReference>
<evidence type="ECO:0000313" key="3">
    <source>
        <dbReference type="EMBL" id="MCR6505125.1"/>
    </source>
</evidence>
<evidence type="ECO:0000259" key="2">
    <source>
        <dbReference type="Pfam" id="PF13274"/>
    </source>
</evidence>
<proteinExistence type="predicted"/>
<dbReference type="RefSeq" id="WP_257931713.1">
    <property type="nucleotide sequence ID" value="NZ_JAMZED010000023.1"/>
</dbReference>
<reference evidence="3" key="2">
    <citation type="submission" date="2022-04" db="EMBL/GenBank/DDBJ databases">
        <authorList>
            <person name="Fokt H."/>
            <person name="Baines J."/>
        </authorList>
    </citation>
    <scope>NUCLEOTIDE SEQUENCE</scope>
    <source>
        <strain evidence="3">KH365_2</strain>
    </source>
</reference>
<evidence type="ECO:0000313" key="4">
    <source>
        <dbReference type="Proteomes" id="UP001143192"/>
    </source>
</evidence>
<organism evidence="3 4">
    <name type="scientific">Bacteroides muris</name>
    <name type="common">ex Fokt et al. 2023</name>
    <dbReference type="NCBI Taxonomy" id="2937417"/>
    <lineage>
        <taxon>Bacteria</taxon>
        <taxon>Pseudomonadati</taxon>
        <taxon>Bacteroidota</taxon>
        <taxon>Bacteroidia</taxon>
        <taxon>Bacteroidales</taxon>
        <taxon>Bacteroidaceae</taxon>
        <taxon>Bacteroides</taxon>
    </lineage>
</organism>
<keyword evidence="4" id="KW-1185">Reference proteome</keyword>
<evidence type="ECO:0000256" key="1">
    <source>
        <dbReference type="SAM" id="MobiDB-lite"/>
    </source>
</evidence>
<feature type="domain" description="Antitoxin SocA-like Panacea" evidence="2">
    <location>
        <begin position="30"/>
        <end position="145"/>
    </location>
</feature>
<protein>
    <submittedName>
        <fullName evidence="3">Panacea domain-containing protein</fullName>
    </submittedName>
</protein>
<feature type="region of interest" description="Disordered" evidence="1">
    <location>
        <begin position="131"/>
        <end position="154"/>
    </location>
</feature>
<gene>
    <name evidence="3" type="ORF">M1B79_10680</name>
</gene>
<dbReference type="InterPro" id="IPR025272">
    <property type="entry name" value="SocA_Panacea"/>
</dbReference>
<reference evidence="3" key="1">
    <citation type="journal article" date="2022" name="Arch. Microbiol.">
        <title>Bacteroides muris sp. nov. isolated from the cecum of wild-derived house mice.</title>
        <authorList>
            <person name="Fokt H."/>
            <person name="Unni R."/>
            <person name="Repnik U."/>
            <person name="Schmitz R.A."/>
            <person name="Bramkamp M."/>
            <person name="Baines J.F."/>
            <person name="Unterweger D."/>
        </authorList>
    </citation>
    <scope>NUCLEOTIDE SEQUENCE</scope>
    <source>
        <strain evidence="3">KH365_2</strain>
    </source>
</reference>
<dbReference type="Proteomes" id="UP001143192">
    <property type="component" value="Unassembled WGS sequence"/>
</dbReference>